<feature type="domain" description="Bacterial sugar transferase" evidence="3">
    <location>
        <begin position="8"/>
        <end position="187"/>
    </location>
</feature>
<accession>A0A6M9F9N4</accession>
<dbReference type="AlphaFoldDB" id="A0A6M9F9N4"/>
<evidence type="ECO:0000256" key="1">
    <source>
        <dbReference type="ARBA" id="ARBA00006464"/>
    </source>
</evidence>
<reference evidence="4 5" key="1">
    <citation type="submission" date="2020-01" db="EMBL/GenBank/DDBJ databases">
        <title>Complete genome sequence of the tetracycline resistane Streptococcus mitis isolate S022-V3-A4.</title>
        <authorList>
            <person name="Pinzauti D."/>
            <person name="Iannelli F."/>
            <person name="Pozzi G."/>
            <person name="Santoro F."/>
        </authorList>
    </citation>
    <scope>NUCLEOTIDE SEQUENCE [LARGE SCALE GENOMIC DNA]</scope>
    <source>
        <strain evidence="4 5">S022-V3-A4</strain>
    </source>
</reference>
<dbReference type="InterPro" id="IPR003362">
    <property type="entry name" value="Bact_transf"/>
</dbReference>
<keyword evidence="2" id="KW-1133">Transmembrane helix</keyword>
<feature type="transmembrane region" description="Helical" evidence="2">
    <location>
        <begin position="12"/>
        <end position="36"/>
    </location>
</feature>
<dbReference type="PANTHER" id="PTHR30576">
    <property type="entry name" value="COLANIC BIOSYNTHESIS UDP-GLUCOSE LIPID CARRIER TRANSFERASE"/>
    <property type="match status" value="1"/>
</dbReference>
<keyword evidence="2" id="KW-0472">Membrane</keyword>
<proteinExistence type="inferred from homology"/>
<name>A0A6M9F9N4_STRMT</name>
<sequence length="193" mass="22618">MMNYRRAKRIIGLLISILLLILIIPICLIACFFIVIESSGNPIYMQERVGLNGQKFIMYKLRSMYLDAEKNGYQWAEKNDPRITKIGRFIRRTRIDEFPQIINIIKGEMSIIGPRPERPEFVNEFLKYIPDFNERLAVRPGITGWAQVNGGYELSPKEKLGYDVYYIRHESIKLDFLILLKTIKVIFNGHGFR</sequence>
<dbReference type="EMBL" id="CP047883">
    <property type="protein sequence ID" value="QKL33109.1"/>
    <property type="molecule type" value="Genomic_DNA"/>
</dbReference>
<dbReference type="Pfam" id="PF02397">
    <property type="entry name" value="Bac_transf"/>
    <property type="match status" value="1"/>
</dbReference>
<protein>
    <submittedName>
        <fullName evidence="4">Sugar transferase</fullName>
    </submittedName>
</protein>
<evidence type="ECO:0000259" key="3">
    <source>
        <dbReference type="Pfam" id="PF02397"/>
    </source>
</evidence>
<keyword evidence="2" id="KW-0812">Transmembrane</keyword>
<comment type="similarity">
    <text evidence="1">Belongs to the bacterial sugar transferase family.</text>
</comment>
<gene>
    <name evidence="4" type="ORF">M594_05205</name>
</gene>
<dbReference type="Proteomes" id="UP000501099">
    <property type="component" value="Chromosome"/>
</dbReference>
<keyword evidence="4" id="KW-0808">Transferase</keyword>
<dbReference type="PANTHER" id="PTHR30576:SF0">
    <property type="entry name" value="UNDECAPRENYL-PHOSPHATE N-ACETYLGALACTOSAMINYL 1-PHOSPHATE TRANSFERASE-RELATED"/>
    <property type="match status" value="1"/>
</dbReference>
<evidence type="ECO:0000313" key="5">
    <source>
        <dbReference type="Proteomes" id="UP000501099"/>
    </source>
</evidence>
<evidence type="ECO:0000256" key="2">
    <source>
        <dbReference type="SAM" id="Phobius"/>
    </source>
</evidence>
<organism evidence="4 5">
    <name type="scientific">Streptococcus mitis</name>
    <dbReference type="NCBI Taxonomy" id="28037"/>
    <lineage>
        <taxon>Bacteria</taxon>
        <taxon>Bacillati</taxon>
        <taxon>Bacillota</taxon>
        <taxon>Bacilli</taxon>
        <taxon>Lactobacillales</taxon>
        <taxon>Streptococcaceae</taxon>
        <taxon>Streptococcus</taxon>
        <taxon>Streptococcus mitis group</taxon>
    </lineage>
</organism>
<evidence type="ECO:0000313" key="4">
    <source>
        <dbReference type="EMBL" id="QKL33109.1"/>
    </source>
</evidence>
<dbReference type="GO" id="GO:0016780">
    <property type="term" value="F:phosphotransferase activity, for other substituted phosphate groups"/>
    <property type="evidence" value="ECO:0007669"/>
    <property type="project" value="TreeGrafter"/>
</dbReference>